<protein>
    <recommendedName>
        <fullName evidence="4">Bacteriocin</fullName>
    </recommendedName>
</protein>
<dbReference type="RefSeq" id="WP_207700656.1">
    <property type="nucleotide sequence ID" value="NZ_JAFREL020000001.1"/>
</dbReference>
<dbReference type="Proteomes" id="UP000664357">
    <property type="component" value="Unassembled WGS sequence"/>
</dbReference>
<dbReference type="InterPro" id="IPR043892">
    <property type="entry name" value="DUF5841"/>
</dbReference>
<sequence length="40" mass="4516">MNVQQLSEKQLKQVQGGNRGQFGKSSGNPAQCLWSFFRKC</sequence>
<organism evidence="2 3">
    <name type="scientific">Candidatus Enterococcus ferrettii</name>
    <dbReference type="NCBI Taxonomy" id="2815324"/>
    <lineage>
        <taxon>Bacteria</taxon>
        <taxon>Bacillati</taxon>
        <taxon>Bacillota</taxon>
        <taxon>Bacilli</taxon>
        <taxon>Lactobacillales</taxon>
        <taxon>Enterococcaceae</taxon>
        <taxon>Enterococcus</taxon>
    </lineage>
</organism>
<dbReference type="NCBIfam" id="TIGR01847">
    <property type="entry name" value="bacteriocin_sig"/>
    <property type="match status" value="1"/>
</dbReference>
<proteinExistence type="predicted"/>
<dbReference type="EMBL" id="JAFREL020000001">
    <property type="protein sequence ID" value="MEO1768894.1"/>
    <property type="molecule type" value="Genomic_DNA"/>
</dbReference>
<evidence type="ECO:0000256" key="1">
    <source>
        <dbReference type="SAM" id="MobiDB-lite"/>
    </source>
</evidence>
<keyword evidence="3" id="KW-1185">Reference proteome</keyword>
<dbReference type="InterPro" id="IPR010133">
    <property type="entry name" value="Bacteriocin_signal_seq"/>
</dbReference>
<feature type="region of interest" description="Disordered" evidence="1">
    <location>
        <begin position="1"/>
        <end position="29"/>
    </location>
</feature>
<dbReference type="Pfam" id="PF19159">
    <property type="entry name" value="DUF5841"/>
    <property type="match status" value="1"/>
</dbReference>
<comment type="caution">
    <text evidence="2">The sequence shown here is derived from an EMBL/GenBank/DDBJ whole genome shotgun (WGS) entry which is preliminary data.</text>
</comment>
<evidence type="ECO:0008006" key="4">
    <source>
        <dbReference type="Google" id="ProtNLM"/>
    </source>
</evidence>
<dbReference type="NCBIfam" id="NF033383">
    <property type="entry name" value="induct_EntF"/>
    <property type="match status" value="1"/>
</dbReference>
<name>A0ABV0EN45_9ENTE</name>
<evidence type="ECO:0000313" key="3">
    <source>
        <dbReference type="Proteomes" id="UP000664357"/>
    </source>
</evidence>
<gene>
    <name evidence="2" type="ORF">JZO67_000833</name>
</gene>
<accession>A0ABV0EN45</accession>
<feature type="compositionally biased region" description="Polar residues" evidence="1">
    <location>
        <begin position="1"/>
        <end position="16"/>
    </location>
</feature>
<reference evidence="2 3" key="1">
    <citation type="submission" date="2024-02" db="EMBL/GenBank/DDBJ databases">
        <title>The Genome Sequence of Enterococcus sp. DIV0159.</title>
        <authorList>
            <person name="Earl A."/>
            <person name="Manson A."/>
            <person name="Gilmore M."/>
            <person name="Sanders J."/>
            <person name="Shea T."/>
            <person name="Howe W."/>
            <person name="Livny J."/>
            <person name="Cuomo C."/>
            <person name="Neafsey D."/>
            <person name="Birren B."/>
        </authorList>
    </citation>
    <scope>NUCLEOTIDE SEQUENCE [LARGE SCALE GENOMIC DNA]</scope>
    <source>
        <strain evidence="2 3">665A</strain>
    </source>
</reference>
<evidence type="ECO:0000313" key="2">
    <source>
        <dbReference type="EMBL" id="MEO1768894.1"/>
    </source>
</evidence>